<sequence length="168" mass="18596">MCYNISMNKSEKIDGYELLNLQLKGLLAEQNYTISNLSNASALLWDFLPDSVFTGFYLYNGDKLILAPFQGSVSCVEIELGKGVCGQSAAERKTIVVDDVTKHKNYISCDSRAMSEIVVPLIKDDKLIGVLDLDSSKVGDYDEEDIKGLEAFAENLLALTDFEFFKVG</sequence>
<dbReference type="Gene3D" id="3.30.450.40">
    <property type="match status" value="1"/>
</dbReference>
<gene>
    <name evidence="3" type="ORF">NtB2_01434</name>
</gene>
<dbReference type="Pfam" id="PF13185">
    <property type="entry name" value="GAF_2"/>
    <property type="match status" value="1"/>
</dbReference>
<accession>A0A2R5HID5</accession>
<dbReference type="GO" id="GO:0005829">
    <property type="term" value="C:cytosol"/>
    <property type="evidence" value="ECO:0007669"/>
    <property type="project" value="TreeGrafter"/>
</dbReference>
<dbReference type="GO" id="GO:0033745">
    <property type="term" value="F:L-methionine-(R)-S-oxide reductase activity"/>
    <property type="evidence" value="ECO:0007669"/>
    <property type="project" value="TreeGrafter"/>
</dbReference>
<keyword evidence="4" id="KW-1185">Reference proteome</keyword>
<dbReference type="InterPro" id="IPR029016">
    <property type="entry name" value="GAF-like_dom_sf"/>
</dbReference>
<comment type="similarity">
    <text evidence="1">Belongs to the free Met sulfoxide reductase family.</text>
</comment>
<dbReference type="PANTHER" id="PTHR21021:SF15">
    <property type="entry name" value="FREE METHIONINE-R-SULFOXIDE REDUCTASE"/>
    <property type="match status" value="1"/>
</dbReference>
<dbReference type="InterPro" id="IPR003018">
    <property type="entry name" value="GAF"/>
</dbReference>
<dbReference type="EMBL" id="BFFO01000009">
    <property type="protein sequence ID" value="GBG97295.1"/>
    <property type="molecule type" value="Genomic_DNA"/>
</dbReference>
<evidence type="ECO:0000313" key="3">
    <source>
        <dbReference type="EMBL" id="GBG97295.1"/>
    </source>
</evidence>
<dbReference type="FunFam" id="3.30.450.40:FF:000008">
    <property type="entry name" value="GAF domain-containing proteins"/>
    <property type="match status" value="1"/>
</dbReference>
<dbReference type="InterPro" id="IPR051330">
    <property type="entry name" value="Phosphatase_reg/MetRdx"/>
</dbReference>
<feature type="domain" description="GAF" evidence="2">
    <location>
        <begin position="51"/>
        <end position="155"/>
    </location>
</feature>
<reference evidence="3 4" key="1">
    <citation type="journal article" date="2018" name="Genome Announc.">
        <title>Draft Genome Sequence of Lactococcus sp. Strain NtB2 (JCM 32569), Isolated from the Gut of the Higher Termite Nasutitermes takasagoensis.</title>
        <authorList>
            <person name="Noda S."/>
            <person name="Aihara C."/>
            <person name="Yuki M."/>
            <person name="Ohkuma M."/>
        </authorList>
    </citation>
    <scope>NUCLEOTIDE SEQUENCE [LARGE SCALE GENOMIC DNA]</scope>
    <source>
        <strain evidence="3 4">NtB2</strain>
    </source>
</reference>
<comment type="caution">
    <text evidence="3">The sequence shown here is derived from an EMBL/GenBank/DDBJ whole genome shotgun (WGS) entry which is preliminary data.</text>
</comment>
<evidence type="ECO:0000256" key="1">
    <source>
        <dbReference type="ARBA" id="ARBA00038454"/>
    </source>
</evidence>
<organism evidence="3 4">
    <name type="scientific">Lactococcus termiticola</name>
    <dbReference type="NCBI Taxonomy" id="2169526"/>
    <lineage>
        <taxon>Bacteria</taxon>
        <taxon>Bacillati</taxon>
        <taxon>Bacillota</taxon>
        <taxon>Bacilli</taxon>
        <taxon>Lactobacillales</taxon>
        <taxon>Streptococcaceae</taxon>
        <taxon>Lactococcus</taxon>
    </lineage>
</organism>
<protein>
    <submittedName>
        <fullName evidence="3">GAF domain-containing protein</fullName>
    </submittedName>
</protein>
<proteinExistence type="inferred from homology"/>
<dbReference type="AlphaFoldDB" id="A0A2R5HID5"/>
<dbReference type="Proteomes" id="UP000245021">
    <property type="component" value="Unassembled WGS sequence"/>
</dbReference>
<name>A0A2R5HID5_9LACT</name>
<dbReference type="SUPFAM" id="SSF55781">
    <property type="entry name" value="GAF domain-like"/>
    <property type="match status" value="1"/>
</dbReference>
<evidence type="ECO:0000313" key="4">
    <source>
        <dbReference type="Proteomes" id="UP000245021"/>
    </source>
</evidence>
<evidence type="ECO:0000259" key="2">
    <source>
        <dbReference type="Pfam" id="PF13185"/>
    </source>
</evidence>
<dbReference type="PANTHER" id="PTHR21021">
    <property type="entry name" value="GAF/PUTATIVE CYTOSKELETAL PROTEIN"/>
    <property type="match status" value="1"/>
</dbReference>